<dbReference type="Proteomes" id="UP001281147">
    <property type="component" value="Unassembled WGS sequence"/>
</dbReference>
<organism evidence="1 2">
    <name type="scientific">Vermiconidia calcicola</name>
    <dbReference type="NCBI Taxonomy" id="1690605"/>
    <lineage>
        <taxon>Eukaryota</taxon>
        <taxon>Fungi</taxon>
        <taxon>Dikarya</taxon>
        <taxon>Ascomycota</taxon>
        <taxon>Pezizomycotina</taxon>
        <taxon>Dothideomycetes</taxon>
        <taxon>Dothideomycetidae</taxon>
        <taxon>Mycosphaerellales</taxon>
        <taxon>Extremaceae</taxon>
        <taxon>Vermiconidia</taxon>
    </lineage>
</organism>
<gene>
    <name evidence="1" type="ORF">LTR37_006668</name>
</gene>
<reference evidence="1" key="1">
    <citation type="submission" date="2023-07" db="EMBL/GenBank/DDBJ databases">
        <title>Black Yeasts Isolated from many extreme environments.</title>
        <authorList>
            <person name="Coleine C."/>
            <person name="Stajich J.E."/>
            <person name="Selbmann L."/>
        </authorList>
    </citation>
    <scope>NUCLEOTIDE SEQUENCE</scope>
    <source>
        <strain evidence="1">CCFEE 5714</strain>
    </source>
</reference>
<dbReference type="EMBL" id="JAUTXU010000044">
    <property type="protein sequence ID" value="KAK3716223.1"/>
    <property type="molecule type" value="Genomic_DNA"/>
</dbReference>
<comment type="caution">
    <text evidence="1">The sequence shown here is derived from an EMBL/GenBank/DDBJ whole genome shotgun (WGS) entry which is preliminary data.</text>
</comment>
<accession>A0ACC3NHP4</accession>
<evidence type="ECO:0000313" key="1">
    <source>
        <dbReference type="EMBL" id="KAK3716223.1"/>
    </source>
</evidence>
<name>A0ACC3NHP4_9PEZI</name>
<protein>
    <submittedName>
        <fullName evidence="1">Uncharacterized protein</fullName>
    </submittedName>
</protein>
<keyword evidence="2" id="KW-1185">Reference proteome</keyword>
<evidence type="ECO:0000313" key="2">
    <source>
        <dbReference type="Proteomes" id="UP001281147"/>
    </source>
</evidence>
<sequence>MDLPGSATEMSPSEQMNDDHEMPMFGDDDEMDLNPVNGMDDHMEQAQQHETDDGSGLFVTDVEDGTPPSTSPDSTEQDDTASTNSDDEHDEDGSSTSTAAEDAEDHASPFSYTPFELLNIDSNDRYKLNLKYRKLPRGELSAGRNPSARYITWLVEYSRSSPGVQYAYFYTDRERYGGPFAFLSNHHSCNFQVLDEESSHTFSSMEQYYQWSKAKCIAAASPRAILSKVDRSTIIHSRALPAYILSLEDPNDCDKAGKSFDALLGADTDWEEEWHPGWLEKKKSVLGKGVQAKFDQNQELAYLLMMTGDFELVKASHNDRDCGIGQRAALAKEDRQAGKWGKNLLGKALQRTRDMMRVKYGVVEQEYAFNFWRLWEETSNNERYRELMQKEGVIDPTTVPSGKPKFDDTRSRDQLDAEMGTHKEAWKQAHLGSADEGYTSDRASETPEGEG</sequence>
<proteinExistence type="predicted"/>